<dbReference type="Proteomes" id="UP000606274">
    <property type="component" value="Unassembled WGS sequence"/>
</dbReference>
<feature type="non-terminal residue" evidence="1">
    <location>
        <position position="1"/>
    </location>
</feature>
<gene>
    <name evidence="1" type="ORF">HF521_021261</name>
</gene>
<evidence type="ECO:0000313" key="2">
    <source>
        <dbReference type="Proteomes" id="UP000606274"/>
    </source>
</evidence>
<organism evidence="1 2">
    <name type="scientific">Silurus meridionalis</name>
    <name type="common">Southern catfish</name>
    <name type="synonym">Silurus soldatovi meridionalis</name>
    <dbReference type="NCBI Taxonomy" id="175797"/>
    <lineage>
        <taxon>Eukaryota</taxon>
        <taxon>Metazoa</taxon>
        <taxon>Chordata</taxon>
        <taxon>Craniata</taxon>
        <taxon>Vertebrata</taxon>
        <taxon>Euteleostomi</taxon>
        <taxon>Actinopterygii</taxon>
        <taxon>Neopterygii</taxon>
        <taxon>Teleostei</taxon>
        <taxon>Ostariophysi</taxon>
        <taxon>Siluriformes</taxon>
        <taxon>Siluridae</taxon>
        <taxon>Silurus</taxon>
    </lineage>
</organism>
<dbReference type="AlphaFoldDB" id="A0A8T0BBC5"/>
<comment type="caution">
    <text evidence="1">The sequence shown here is derived from an EMBL/GenBank/DDBJ whole genome shotgun (WGS) entry which is preliminary data.</text>
</comment>
<evidence type="ECO:0000313" key="1">
    <source>
        <dbReference type="EMBL" id="KAF7704189.1"/>
    </source>
</evidence>
<accession>A0A8T0BBC5</accession>
<dbReference type="EMBL" id="JABFDY010000008">
    <property type="protein sequence ID" value="KAF7704189.1"/>
    <property type="molecule type" value="Genomic_DNA"/>
</dbReference>
<name>A0A8T0BBC5_SILME</name>
<reference evidence="1" key="1">
    <citation type="submission" date="2020-08" db="EMBL/GenBank/DDBJ databases">
        <title>Chromosome-level assembly of Southern catfish (Silurus meridionalis) provides insights into visual adaptation to the nocturnal and benthic lifestyles.</title>
        <authorList>
            <person name="Zhang Y."/>
            <person name="Wang D."/>
            <person name="Peng Z."/>
        </authorList>
    </citation>
    <scope>NUCLEOTIDE SEQUENCE</scope>
    <source>
        <strain evidence="1">SWU-2019-XX</strain>
        <tissue evidence="1">Muscle</tissue>
    </source>
</reference>
<protein>
    <submittedName>
        <fullName evidence="1">Uncharacterized protein</fullName>
    </submittedName>
</protein>
<keyword evidence="2" id="KW-1185">Reference proteome</keyword>
<proteinExistence type="predicted"/>
<sequence length="175" mass="19648">STIIENNKHNPRSLFSTVKLTGNKSTALTCTPSLGSNDFMNFFINKVENIRQEIQTVNINPNYFTSNPVDSSVIITDNQLQSFTPIHENDLISLISSSKSSTCILDPLPTSFFKQIISEVIEPVLKIINSSIRTGYVPKSFKLAVIKPLFKKPDLDPCQLSNYRPILNLPFIPKF</sequence>